<reference evidence="2" key="1">
    <citation type="submission" date="2020-12" db="EMBL/GenBank/DDBJ databases">
        <authorList>
            <person name="Iha C."/>
        </authorList>
    </citation>
    <scope>NUCLEOTIDE SEQUENCE</scope>
</reference>
<dbReference type="Proteomes" id="UP000708148">
    <property type="component" value="Unassembled WGS sequence"/>
</dbReference>
<dbReference type="GO" id="GO:0006281">
    <property type="term" value="P:DNA repair"/>
    <property type="evidence" value="ECO:0007669"/>
    <property type="project" value="TreeGrafter"/>
</dbReference>
<proteinExistence type="predicted"/>
<gene>
    <name evidence="2" type="ORF">OSTQU699_LOCUS10412</name>
</gene>
<dbReference type="PANTHER" id="PTHR12683">
    <property type="entry name" value="CDK-ACTIVATING KINASE ASSEMBLY FACTOR MAT1"/>
    <property type="match status" value="1"/>
</dbReference>
<dbReference type="OrthoDB" id="5963at2759"/>
<dbReference type="EMBL" id="CAJHUC010003009">
    <property type="protein sequence ID" value="CAD7705057.1"/>
    <property type="molecule type" value="Genomic_DNA"/>
</dbReference>
<sequence length="178" mass="20044">MDTLKKELQVRSRIMDIFNKREDEFPSKKEFNDFLEEREDIIFNLTQGIDTAAMELKVAEYKRKNQSSIHENRIRKLEDQRAKAEPAQRQGVAAELLKNGATSLAKAGDVLTYKPSMPTASFVGGGPQPSANVISDRDIKQNTGPMTSEQWDAMASASGWRSDTYVKFATDYALDSLF</sequence>
<dbReference type="AlphaFoldDB" id="A0A8S1JF90"/>
<evidence type="ECO:0000313" key="3">
    <source>
        <dbReference type="Proteomes" id="UP000708148"/>
    </source>
</evidence>
<name>A0A8S1JF90_9CHLO</name>
<dbReference type="PANTHER" id="PTHR12683:SF13">
    <property type="entry name" value="CDK-ACTIVATING KINASE ASSEMBLY FACTOR MAT1"/>
    <property type="match status" value="1"/>
</dbReference>
<evidence type="ECO:0000313" key="2">
    <source>
        <dbReference type="EMBL" id="CAD7705057.1"/>
    </source>
</evidence>
<dbReference type="GO" id="GO:0005675">
    <property type="term" value="C:transcription factor TFIIH holo complex"/>
    <property type="evidence" value="ECO:0007669"/>
    <property type="project" value="TreeGrafter"/>
</dbReference>
<feature type="domain" description="MAT1 centre" evidence="1">
    <location>
        <begin position="5"/>
        <end position="83"/>
    </location>
</feature>
<dbReference type="InterPro" id="IPR015877">
    <property type="entry name" value="MAT1_centre"/>
</dbReference>
<keyword evidence="3" id="KW-1185">Reference proteome</keyword>
<organism evidence="2 3">
    <name type="scientific">Ostreobium quekettii</name>
    <dbReference type="NCBI Taxonomy" id="121088"/>
    <lineage>
        <taxon>Eukaryota</taxon>
        <taxon>Viridiplantae</taxon>
        <taxon>Chlorophyta</taxon>
        <taxon>core chlorophytes</taxon>
        <taxon>Ulvophyceae</taxon>
        <taxon>TCBD clade</taxon>
        <taxon>Bryopsidales</taxon>
        <taxon>Ostreobineae</taxon>
        <taxon>Ostreobiaceae</taxon>
        <taxon>Ostreobium</taxon>
    </lineage>
</organism>
<evidence type="ECO:0000259" key="1">
    <source>
        <dbReference type="Pfam" id="PF06391"/>
    </source>
</evidence>
<protein>
    <recommendedName>
        <fullName evidence="1">MAT1 centre domain-containing protein</fullName>
    </recommendedName>
</protein>
<dbReference type="GO" id="GO:0006357">
    <property type="term" value="P:regulation of transcription by RNA polymerase II"/>
    <property type="evidence" value="ECO:0007669"/>
    <property type="project" value="TreeGrafter"/>
</dbReference>
<comment type="caution">
    <text evidence="2">The sequence shown here is derived from an EMBL/GenBank/DDBJ whole genome shotgun (WGS) entry which is preliminary data.</text>
</comment>
<accession>A0A8S1JF90</accession>
<dbReference type="Pfam" id="PF06391">
    <property type="entry name" value="MAT1"/>
    <property type="match status" value="1"/>
</dbReference>